<comment type="caution">
    <text evidence="1">The sequence shown here is derived from an EMBL/GenBank/DDBJ whole genome shotgun (WGS) entry which is preliminary data.</text>
</comment>
<dbReference type="EMBL" id="JAPUUL010000189">
    <property type="protein sequence ID" value="KAJ8132037.1"/>
    <property type="molecule type" value="Genomic_DNA"/>
</dbReference>
<evidence type="ECO:0000313" key="2">
    <source>
        <dbReference type="Proteomes" id="UP001153332"/>
    </source>
</evidence>
<sequence length="216" mass="25069">MPELPVPEASIPTLQHFWIPFRNVRSLCEALQEILRRTLSAPEMENNNLFFKLPAELRLAVYEFTVIQYVTGPRTDPRSGFTRTLIPPNLARVNRQIRQEVVHVYYPKNEFWIEVPVIKNHVYERFFAQCELAADFLPLIKSLCCEAYLVPDGDWSVVYYNTESVPDSRWLRGGEQELKSHKVDWASPPDSCESFWVMLRDMKPPGLEVLASEGEP</sequence>
<reference evidence="1" key="1">
    <citation type="submission" date="2022-12" db="EMBL/GenBank/DDBJ databases">
        <title>Genome Sequence of Lasiodiplodia mahajangana.</title>
        <authorList>
            <person name="Buettner E."/>
        </authorList>
    </citation>
    <scope>NUCLEOTIDE SEQUENCE</scope>
    <source>
        <strain evidence="1">VT137</strain>
    </source>
</reference>
<proteinExistence type="predicted"/>
<gene>
    <name evidence="1" type="ORF">O1611_g1586</name>
</gene>
<keyword evidence="2" id="KW-1185">Reference proteome</keyword>
<name>A0ACC2JWY2_9PEZI</name>
<evidence type="ECO:0000313" key="1">
    <source>
        <dbReference type="EMBL" id="KAJ8132037.1"/>
    </source>
</evidence>
<organism evidence="1 2">
    <name type="scientific">Lasiodiplodia mahajangana</name>
    <dbReference type="NCBI Taxonomy" id="1108764"/>
    <lineage>
        <taxon>Eukaryota</taxon>
        <taxon>Fungi</taxon>
        <taxon>Dikarya</taxon>
        <taxon>Ascomycota</taxon>
        <taxon>Pezizomycotina</taxon>
        <taxon>Dothideomycetes</taxon>
        <taxon>Dothideomycetes incertae sedis</taxon>
        <taxon>Botryosphaeriales</taxon>
        <taxon>Botryosphaeriaceae</taxon>
        <taxon>Lasiodiplodia</taxon>
    </lineage>
</organism>
<accession>A0ACC2JWY2</accession>
<protein>
    <submittedName>
        <fullName evidence="1">Uncharacterized protein</fullName>
    </submittedName>
</protein>
<dbReference type="Proteomes" id="UP001153332">
    <property type="component" value="Unassembled WGS sequence"/>
</dbReference>